<dbReference type="GO" id="GO:0031852">
    <property type="term" value="F:mu-type opioid receptor binding"/>
    <property type="evidence" value="ECO:0007669"/>
    <property type="project" value="TreeGrafter"/>
</dbReference>
<reference evidence="21" key="3">
    <citation type="submission" date="2025-08" db="UniProtKB">
        <authorList>
            <consortium name="Ensembl"/>
        </authorList>
    </citation>
    <scope>IDENTIFICATION</scope>
    <source>
        <strain evidence="21">JP 163 A</strain>
    </source>
</reference>
<evidence type="ECO:0000256" key="15">
    <source>
        <dbReference type="ARBA" id="ARBA00040796"/>
    </source>
</evidence>
<dbReference type="SUPFAM" id="SSF52540">
    <property type="entry name" value="P-loop containing nucleoside triphosphate hydrolases"/>
    <property type="match status" value="1"/>
</dbReference>
<comment type="subunit">
    <text evidence="18">G proteins are composed of 3 units; alpha, beta and gamma. The alpha chain contains the guanine nucleotide binding site. Forms a complex with GNB1 and GNG3. Interacts with RGS14. Interacts with RGS16. Interacts with RGS19. Interacts (when palmitoylated) with ADGRG3.</text>
</comment>
<evidence type="ECO:0000256" key="12">
    <source>
        <dbReference type="ARBA" id="ARBA00023139"/>
    </source>
</evidence>
<comment type="similarity">
    <text evidence="3">Belongs to the G-alpha family. G(i/o/t/z) subfamily.</text>
</comment>
<dbReference type="PRINTS" id="PR00318">
    <property type="entry name" value="GPROTEINA"/>
</dbReference>
<dbReference type="GO" id="GO:0005525">
    <property type="term" value="F:GTP binding"/>
    <property type="evidence" value="ECO:0007669"/>
    <property type="project" value="UniProtKB-KW"/>
</dbReference>
<feature type="binding site" evidence="19">
    <location>
        <position position="354"/>
    </location>
    <ligand>
        <name>GTP</name>
        <dbReference type="ChEBI" id="CHEBI:37565"/>
    </ligand>
</feature>
<keyword evidence="22" id="KW-1185">Reference proteome</keyword>
<dbReference type="InterPro" id="IPR001019">
    <property type="entry name" value="Gprotein_alpha_su"/>
</dbReference>
<dbReference type="SMART" id="SM00275">
    <property type="entry name" value="G_alpha"/>
    <property type="match status" value="1"/>
</dbReference>
<evidence type="ECO:0000256" key="11">
    <source>
        <dbReference type="ARBA" id="ARBA00023136"/>
    </source>
</evidence>
<feature type="binding site" evidence="19">
    <location>
        <begin position="270"/>
        <end position="273"/>
    </location>
    <ligand>
        <name>GTP</name>
        <dbReference type="ChEBI" id="CHEBI:37565"/>
    </ligand>
</feature>
<keyword evidence="5" id="KW-0519">Myristate</keyword>
<evidence type="ECO:0000256" key="16">
    <source>
        <dbReference type="ARBA" id="ARBA00045229"/>
    </source>
</evidence>
<dbReference type="GO" id="GO:0005737">
    <property type="term" value="C:cytoplasm"/>
    <property type="evidence" value="ECO:0007669"/>
    <property type="project" value="TreeGrafter"/>
</dbReference>
<evidence type="ECO:0000256" key="19">
    <source>
        <dbReference type="PIRSR" id="PIRSR601019-1"/>
    </source>
</evidence>
<reference evidence="22" key="1">
    <citation type="submission" date="2012-01" db="EMBL/GenBank/DDBJ databases">
        <authorList>
            <person name="Walter R."/>
            <person name="Schartl M."/>
            <person name="Warren W."/>
        </authorList>
    </citation>
    <scope>NUCLEOTIDE SEQUENCE [LARGE SCALE GENOMIC DNA]</scope>
    <source>
        <strain evidence="22">JP 163 A</strain>
    </source>
</reference>
<evidence type="ECO:0000256" key="9">
    <source>
        <dbReference type="ARBA" id="ARBA00022842"/>
    </source>
</evidence>
<protein>
    <recommendedName>
        <fullName evidence="15">Guanine nucleotide-binding protein G(o) subunit alpha</fullName>
    </recommendedName>
</protein>
<dbReference type="GO" id="GO:0051430">
    <property type="term" value="F:corticotropin-releasing hormone receptor 1 binding"/>
    <property type="evidence" value="ECO:0007669"/>
    <property type="project" value="TreeGrafter"/>
</dbReference>
<dbReference type="PRINTS" id="PR00441">
    <property type="entry name" value="GPROTEINAI"/>
</dbReference>
<sequence length="382" mass="42789">MGCTLSAEERAALDRSKAIEKNLKEDGLVAAKDVKLLLLGGGESGKSTIVKQMKIIHEDGFSGDDVKQYKPVVYSNTIQSLAAILRAMDSLTIEFGDKDRKADAKLVCDVVSRMEDTEPYSAELLAAMKRLWADPGTQECFNRAREYQLNDSAQYYLDSLDRIGAADYQPTEQDILRTRVKTTGIVETHFTFKNLHFRLFDVGGQRSERKKWIHCFEDVTAIIFCVALSGYDQVLHEDETTNRMHESLMLFDSICNNKFFIDTSIILFLNKKDLFAEKIKKSPLTICFPEYTGESVDLRPLLLVFVADALSVTSGPLVSAGANTYEDATAYIQVQFESKNRSPNKEIYCHLTCATDTGNIQVVFDAVTDIIIANNLRGCGLY</sequence>
<comment type="subcellular location">
    <subcellularLocation>
        <location evidence="1">Cell membrane</location>
    </subcellularLocation>
    <subcellularLocation>
        <location evidence="2">Membrane</location>
        <topology evidence="2">Lipid-anchor</topology>
    </subcellularLocation>
</comment>
<dbReference type="FunFam" id="3.40.50.300:FF:000720">
    <property type="entry name" value="Guanine nucleotide-binding protein G(k) subunit alpha"/>
    <property type="match status" value="1"/>
</dbReference>
<dbReference type="Proteomes" id="UP000002852">
    <property type="component" value="Unassembled WGS sequence"/>
</dbReference>
<keyword evidence="11" id="KW-0472">Membrane</keyword>
<feature type="binding site" evidence="20">
    <location>
        <position position="182"/>
    </location>
    <ligand>
        <name>Mg(2+)</name>
        <dbReference type="ChEBI" id="CHEBI:18420"/>
    </ligand>
</feature>
<dbReference type="GeneTree" id="ENSGT00940000155883"/>
<evidence type="ECO:0000256" key="4">
    <source>
        <dbReference type="ARBA" id="ARBA00022475"/>
    </source>
</evidence>
<keyword evidence="9 20" id="KW-0460">Magnesium</keyword>
<feature type="binding site" evidence="19">
    <location>
        <begin position="201"/>
        <end position="205"/>
    </location>
    <ligand>
        <name>GTP</name>
        <dbReference type="ChEBI" id="CHEBI:37565"/>
    </ligand>
</feature>
<comment type="catalytic activity">
    <reaction evidence="17">
        <text>GTP + H2O = GDP + phosphate + H(+)</text>
        <dbReference type="Rhea" id="RHEA:19669"/>
        <dbReference type="ChEBI" id="CHEBI:15377"/>
        <dbReference type="ChEBI" id="CHEBI:15378"/>
        <dbReference type="ChEBI" id="CHEBI:37565"/>
        <dbReference type="ChEBI" id="CHEBI:43474"/>
        <dbReference type="ChEBI" id="CHEBI:58189"/>
    </reaction>
    <physiologicalReaction direction="left-to-right" evidence="17">
        <dbReference type="Rhea" id="RHEA:19670"/>
    </physiologicalReaction>
</comment>
<accession>A0A3B5Q661</accession>
<evidence type="ECO:0000256" key="6">
    <source>
        <dbReference type="ARBA" id="ARBA00022723"/>
    </source>
</evidence>
<evidence type="ECO:0000256" key="5">
    <source>
        <dbReference type="ARBA" id="ARBA00022707"/>
    </source>
</evidence>
<feature type="binding site" evidence="19">
    <location>
        <begin position="43"/>
        <end position="48"/>
    </location>
    <ligand>
        <name>GTP</name>
        <dbReference type="ChEBI" id="CHEBI:37565"/>
    </ligand>
</feature>
<evidence type="ECO:0000256" key="17">
    <source>
        <dbReference type="ARBA" id="ARBA00049117"/>
    </source>
</evidence>
<evidence type="ECO:0000256" key="8">
    <source>
        <dbReference type="ARBA" id="ARBA00022801"/>
    </source>
</evidence>
<dbReference type="FunFam" id="1.10.400.10:FF:000020">
    <property type="entry name" value="Guanine nucleotide-binding protein G(o) subunit alpha"/>
    <property type="match status" value="1"/>
</dbReference>
<evidence type="ECO:0000313" key="21">
    <source>
        <dbReference type="Ensembl" id="ENSXMAP00000026347.1"/>
    </source>
</evidence>
<evidence type="ECO:0000256" key="1">
    <source>
        <dbReference type="ARBA" id="ARBA00004236"/>
    </source>
</evidence>
<evidence type="ECO:0000256" key="7">
    <source>
        <dbReference type="ARBA" id="ARBA00022741"/>
    </source>
</evidence>
<evidence type="ECO:0000256" key="14">
    <source>
        <dbReference type="ARBA" id="ARBA00023288"/>
    </source>
</evidence>
<evidence type="ECO:0000256" key="10">
    <source>
        <dbReference type="ARBA" id="ARBA00023134"/>
    </source>
</evidence>
<evidence type="ECO:0000256" key="13">
    <source>
        <dbReference type="ARBA" id="ARBA00023224"/>
    </source>
</evidence>
<dbReference type="PANTHER" id="PTHR10218:SF361">
    <property type="entry name" value="GUANINE NUCLEOTIDE-BINDING PROTEIN G(O) SUBUNIT ALPHA"/>
    <property type="match status" value="1"/>
</dbReference>
<dbReference type="OMA" id="TCAINTK"/>
<proteinExistence type="inferred from homology"/>
<dbReference type="STRING" id="8083.ENSXMAP00000026347"/>
<dbReference type="FunFam" id="3.40.50.300:FF:003800">
    <property type="entry name" value="Guanine nucleotide-binding protein G(k) subunit alpha"/>
    <property type="match status" value="1"/>
</dbReference>
<dbReference type="InterPro" id="IPR001408">
    <property type="entry name" value="Gprotein_alpha_I"/>
</dbReference>
<dbReference type="GO" id="GO:0031683">
    <property type="term" value="F:G-protein beta/gamma-subunit complex binding"/>
    <property type="evidence" value="ECO:0007669"/>
    <property type="project" value="InterPro"/>
</dbReference>
<feature type="binding site" evidence="19">
    <location>
        <begin position="151"/>
        <end position="152"/>
    </location>
    <ligand>
        <name>GTP</name>
        <dbReference type="ChEBI" id="CHEBI:37565"/>
    </ligand>
</feature>
<dbReference type="GO" id="GO:0005834">
    <property type="term" value="C:heterotrimeric G-protein complex"/>
    <property type="evidence" value="ECO:0007669"/>
    <property type="project" value="TreeGrafter"/>
</dbReference>
<dbReference type="GO" id="GO:0003924">
    <property type="term" value="F:GTPase activity"/>
    <property type="evidence" value="ECO:0007669"/>
    <property type="project" value="InterPro"/>
</dbReference>
<dbReference type="SUPFAM" id="SSF47895">
    <property type="entry name" value="Transducin (alpha subunit), insertion domain"/>
    <property type="match status" value="1"/>
</dbReference>
<name>A0A3B5Q661_XIPMA</name>
<keyword evidence="13" id="KW-0807">Transducer</keyword>
<keyword evidence="12" id="KW-0564">Palmitate</keyword>
<dbReference type="InterPro" id="IPR011025">
    <property type="entry name" value="GproteinA_insert"/>
</dbReference>
<organism evidence="21 22">
    <name type="scientific">Xiphophorus maculatus</name>
    <name type="common">Southern platyfish</name>
    <name type="synonym">Platypoecilus maculatus</name>
    <dbReference type="NCBI Taxonomy" id="8083"/>
    <lineage>
        <taxon>Eukaryota</taxon>
        <taxon>Metazoa</taxon>
        <taxon>Chordata</taxon>
        <taxon>Craniata</taxon>
        <taxon>Vertebrata</taxon>
        <taxon>Euteleostomi</taxon>
        <taxon>Actinopterygii</taxon>
        <taxon>Neopterygii</taxon>
        <taxon>Teleostei</taxon>
        <taxon>Neoteleostei</taxon>
        <taxon>Acanthomorphata</taxon>
        <taxon>Ovalentaria</taxon>
        <taxon>Atherinomorphae</taxon>
        <taxon>Cyprinodontiformes</taxon>
        <taxon>Poeciliidae</taxon>
        <taxon>Poeciliinae</taxon>
        <taxon>Xiphophorus</taxon>
    </lineage>
</organism>
<dbReference type="FunCoup" id="A0A3B5Q661">
    <property type="interactions" value="988"/>
</dbReference>
<keyword evidence="7 19" id="KW-0547">Nucleotide-binding</keyword>
<dbReference type="FunFam" id="3.40.50.300:FF:003559">
    <property type="entry name" value="Guanine nucleotide-binding protein G(i) subunit alpha-1"/>
    <property type="match status" value="1"/>
</dbReference>
<keyword evidence="6 20" id="KW-0479">Metal-binding</keyword>
<evidence type="ECO:0000256" key="20">
    <source>
        <dbReference type="PIRSR" id="PIRSR601019-2"/>
    </source>
</evidence>
<dbReference type="PROSITE" id="PS51882">
    <property type="entry name" value="G_ALPHA"/>
    <property type="match status" value="1"/>
</dbReference>
<dbReference type="Pfam" id="PF00503">
    <property type="entry name" value="G-alpha"/>
    <property type="match status" value="1"/>
</dbReference>
<keyword evidence="14" id="KW-0449">Lipoprotein</keyword>
<dbReference type="PANTHER" id="PTHR10218">
    <property type="entry name" value="GTP-BINDING PROTEIN ALPHA SUBUNIT"/>
    <property type="match status" value="1"/>
</dbReference>
<evidence type="ECO:0000313" key="22">
    <source>
        <dbReference type="Proteomes" id="UP000002852"/>
    </source>
</evidence>
<reference evidence="21" key="4">
    <citation type="submission" date="2025-09" db="UniProtKB">
        <authorList>
            <consortium name="Ensembl"/>
        </authorList>
    </citation>
    <scope>IDENTIFICATION</scope>
    <source>
        <strain evidence="21">JP 163 A</strain>
    </source>
</reference>
<dbReference type="GO" id="GO:0007188">
    <property type="term" value="P:adenylate cyclase-modulating G protein-coupled receptor signaling pathway"/>
    <property type="evidence" value="ECO:0007669"/>
    <property type="project" value="InterPro"/>
</dbReference>
<dbReference type="Ensembl" id="ENSXMAT00000031274.1">
    <property type="protein sequence ID" value="ENSXMAP00000026347.1"/>
    <property type="gene ID" value="ENSXMAG00000014106.2"/>
</dbReference>
<dbReference type="Gene3D" id="3.40.50.300">
    <property type="entry name" value="P-loop containing nucleotide triphosphate hydrolases"/>
    <property type="match status" value="1"/>
</dbReference>
<dbReference type="GO" id="GO:0031821">
    <property type="term" value="F:G protein-coupled serotonin receptor binding"/>
    <property type="evidence" value="ECO:0007669"/>
    <property type="project" value="TreeGrafter"/>
</dbReference>
<feature type="binding site" evidence="20">
    <location>
        <position position="47"/>
    </location>
    <ligand>
        <name>Mg(2+)</name>
        <dbReference type="ChEBI" id="CHEBI:18420"/>
    </ligand>
</feature>
<comment type="function">
    <text evidence="16">Guanine nucleotide-binding proteins (G proteins) function as transducers downstream of G protein-coupled receptors (GPCRs) in numerous signaling cascades. The alpha chain contains the guanine nucleotide binding site and alternates between an active, GTP-bound state and an inactive, GDP-bound state. Signaling by an activated GPCR promotes GDP release and GTP binding. The alpha subunit has a low GTPase activity that converts bound GTP to GDP, thereby terminating the signal. Both GDP release and GTP hydrolysis are modulated by numerous regulatory proteins. Signaling is mediated via effector proteins, such as adenylate cyclase. Inhibits adenylate cyclase activity, leading to decreased intracellular cAMP levels.</text>
</comment>
<evidence type="ECO:0000256" key="3">
    <source>
        <dbReference type="ARBA" id="ARBA00006628"/>
    </source>
</evidence>
<dbReference type="GO" id="GO:0046872">
    <property type="term" value="F:metal ion binding"/>
    <property type="evidence" value="ECO:0007669"/>
    <property type="project" value="UniProtKB-KW"/>
</dbReference>
<reference evidence="22" key="2">
    <citation type="journal article" date="2013" name="Nat. Genet.">
        <title>The genome of the platyfish, Xiphophorus maculatus, provides insights into evolutionary adaptation and several complex traits.</title>
        <authorList>
            <person name="Schartl M."/>
            <person name="Walter R.B."/>
            <person name="Shen Y."/>
            <person name="Garcia T."/>
            <person name="Catchen J."/>
            <person name="Amores A."/>
            <person name="Braasch I."/>
            <person name="Chalopin D."/>
            <person name="Volff J.N."/>
            <person name="Lesch K.P."/>
            <person name="Bisazza A."/>
            <person name="Minx P."/>
            <person name="Hillier L."/>
            <person name="Wilson R.K."/>
            <person name="Fuerstenberg S."/>
            <person name="Boore J."/>
            <person name="Searle S."/>
            <person name="Postlethwait J.H."/>
            <person name="Warren W.C."/>
        </authorList>
    </citation>
    <scope>NUCLEOTIDE SEQUENCE [LARGE SCALE GENOMIC DNA]</scope>
    <source>
        <strain evidence="22">JP 163 A</strain>
    </source>
</reference>
<evidence type="ECO:0000256" key="2">
    <source>
        <dbReference type="ARBA" id="ARBA00004635"/>
    </source>
</evidence>
<feature type="binding site" evidence="19">
    <location>
        <begin position="176"/>
        <end position="182"/>
    </location>
    <ligand>
        <name>GTP</name>
        <dbReference type="ChEBI" id="CHEBI:37565"/>
    </ligand>
</feature>
<dbReference type="AlphaFoldDB" id="A0A3B5Q661"/>
<dbReference type="CDD" id="cd00066">
    <property type="entry name" value="G-alpha"/>
    <property type="match status" value="1"/>
</dbReference>
<dbReference type="InParanoid" id="A0A3B5Q661"/>
<keyword evidence="10 19" id="KW-0342">GTP-binding</keyword>
<dbReference type="Gene3D" id="1.10.400.10">
    <property type="entry name" value="GI Alpha 1, domain 2-like"/>
    <property type="match status" value="1"/>
</dbReference>
<dbReference type="GO" id="GO:0007212">
    <property type="term" value="P:G protein-coupled dopamine receptor signaling pathway"/>
    <property type="evidence" value="ECO:0007669"/>
    <property type="project" value="TreeGrafter"/>
</dbReference>
<keyword evidence="4" id="KW-1003">Cell membrane</keyword>
<dbReference type="InterPro" id="IPR027417">
    <property type="entry name" value="P-loop_NTPase"/>
</dbReference>
<evidence type="ECO:0000256" key="18">
    <source>
        <dbReference type="ARBA" id="ARBA00050015"/>
    </source>
</evidence>
<keyword evidence="8" id="KW-0378">Hydrolase</keyword>